<keyword evidence="3" id="KW-1185">Reference proteome</keyword>
<dbReference type="SUPFAM" id="SSF103473">
    <property type="entry name" value="MFS general substrate transporter"/>
    <property type="match status" value="1"/>
</dbReference>
<name>A0ABW2TMG3_9PSEU</name>
<feature type="transmembrane region" description="Helical" evidence="1">
    <location>
        <begin position="59"/>
        <end position="79"/>
    </location>
</feature>
<evidence type="ECO:0000313" key="2">
    <source>
        <dbReference type="EMBL" id="MFC7614962.1"/>
    </source>
</evidence>
<organism evidence="2 3">
    <name type="scientific">Actinokineospora soli</name>
    <dbReference type="NCBI Taxonomy" id="1048753"/>
    <lineage>
        <taxon>Bacteria</taxon>
        <taxon>Bacillati</taxon>
        <taxon>Actinomycetota</taxon>
        <taxon>Actinomycetes</taxon>
        <taxon>Pseudonocardiales</taxon>
        <taxon>Pseudonocardiaceae</taxon>
        <taxon>Actinokineospora</taxon>
    </lineage>
</organism>
<keyword evidence="1" id="KW-0812">Transmembrane</keyword>
<dbReference type="InterPro" id="IPR036259">
    <property type="entry name" value="MFS_trans_sf"/>
</dbReference>
<dbReference type="PANTHER" id="PTHR42910:SF1">
    <property type="entry name" value="MAJOR FACILITATOR SUPERFAMILY (MFS) PROFILE DOMAIN-CONTAINING PROTEIN"/>
    <property type="match status" value="1"/>
</dbReference>
<evidence type="ECO:0000256" key="1">
    <source>
        <dbReference type="SAM" id="Phobius"/>
    </source>
</evidence>
<keyword evidence="1" id="KW-0472">Membrane</keyword>
<gene>
    <name evidence="2" type="ORF">ACFQV2_17015</name>
</gene>
<protein>
    <recommendedName>
        <fullName evidence="4">Major facilitator superfamily (MFS) profile domain-containing protein</fullName>
    </recommendedName>
</protein>
<comment type="caution">
    <text evidence="2">The sequence shown here is derived from an EMBL/GenBank/DDBJ whole genome shotgun (WGS) entry which is preliminary data.</text>
</comment>
<dbReference type="EMBL" id="JBHTEY010000004">
    <property type="protein sequence ID" value="MFC7614962.1"/>
    <property type="molecule type" value="Genomic_DNA"/>
</dbReference>
<proteinExistence type="predicted"/>
<evidence type="ECO:0008006" key="4">
    <source>
        <dbReference type="Google" id="ProtNLM"/>
    </source>
</evidence>
<accession>A0ABW2TMG3</accession>
<sequence length="106" mass="10595">MLLAVVLASWGVMALGGGAWLAPLVVGVIALDLGVQGVQVVNLAAVYRLRPEARSRITMAYTGTYFLGGAAGSAIAGAAYAWGGWLAVCGSGAVLAAAAIVVFSTR</sequence>
<dbReference type="PANTHER" id="PTHR42910">
    <property type="entry name" value="TRANSPORTER SCO4007-RELATED"/>
    <property type="match status" value="1"/>
</dbReference>
<reference evidence="3" key="1">
    <citation type="journal article" date="2019" name="Int. J. Syst. Evol. Microbiol.">
        <title>The Global Catalogue of Microorganisms (GCM) 10K type strain sequencing project: providing services to taxonomists for standard genome sequencing and annotation.</title>
        <authorList>
            <consortium name="The Broad Institute Genomics Platform"/>
            <consortium name="The Broad Institute Genome Sequencing Center for Infectious Disease"/>
            <person name="Wu L."/>
            <person name="Ma J."/>
        </authorList>
    </citation>
    <scope>NUCLEOTIDE SEQUENCE [LARGE SCALE GENOMIC DNA]</scope>
    <source>
        <strain evidence="3">JCM 17695</strain>
    </source>
</reference>
<evidence type="ECO:0000313" key="3">
    <source>
        <dbReference type="Proteomes" id="UP001596512"/>
    </source>
</evidence>
<keyword evidence="1" id="KW-1133">Transmembrane helix</keyword>
<feature type="transmembrane region" description="Helical" evidence="1">
    <location>
        <begin position="85"/>
        <end position="103"/>
    </location>
</feature>
<feature type="transmembrane region" description="Helical" evidence="1">
    <location>
        <begin position="24"/>
        <end position="47"/>
    </location>
</feature>
<dbReference type="Proteomes" id="UP001596512">
    <property type="component" value="Unassembled WGS sequence"/>
</dbReference>